<proteinExistence type="predicted"/>
<evidence type="ECO:0000313" key="2">
    <source>
        <dbReference type="Proteomes" id="UP001500221"/>
    </source>
</evidence>
<comment type="caution">
    <text evidence="1">The sequence shown here is derived from an EMBL/GenBank/DDBJ whole genome shotgun (WGS) entry which is preliminary data.</text>
</comment>
<dbReference type="Pfam" id="PF25681">
    <property type="entry name" value="Phage_TTP_17"/>
    <property type="match status" value="1"/>
</dbReference>
<reference evidence="2" key="1">
    <citation type="journal article" date="2019" name="Int. J. Syst. Evol. Microbiol.">
        <title>The Global Catalogue of Microorganisms (GCM) 10K type strain sequencing project: providing services to taxonomists for standard genome sequencing and annotation.</title>
        <authorList>
            <consortium name="The Broad Institute Genomics Platform"/>
            <consortium name="The Broad Institute Genome Sequencing Center for Infectious Disease"/>
            <person name="Wu L."/>
            <person name="Ma J."/>
        </authorList>
    </citation>
    <scope>NUCLEOTIDE SEQUENCE [LARGE SCALE GENOMIC DNA]</scope>
    <source>
        <strain evidence="2">JCM 18459</strain>
    </source>
</reference>
<dbReference type="InterPro" id="IPR058154">
    <property type="entry name" value="Bxb1_TTP-like"/>
</dbReference>
<dbReference type="RefSeq" id="WP_345454861.1">
    <property type="nucleotide sequence ID" value="NZ_BAABKG010000001.1"/>
</dbReference>
<dbReference type="Proteomes" id="UP001500221">
    <property type="component" value="Unassembled WGS sequence"/>
</dbReference>
<protein>
    <recommendedName>
        <fullName evidence="3">Phage tail protein</fullName>
    </recommendedName>
</protein>
<keyword evidence="2" id="KW-1185">Reference proteome</keyword>
<sequence>MATDASKVRVAVTGAIMKGATSATAPTGTAGSTTGFTDLGFVGEDGVEIELPDAGDATAIKAWQNGTTVRVIRTPSEDRPTWTFILLESSIAVAETYFGVTVTPGASEGSFEYQVKTRDPSSYIVDVIDGPELIRDYIPRGVVASVAAHTLATGEVIGYGVTIEGERDPVKGYNFKRWATSLKTPA</sequence>
<evidence type="ECO:0000313" key="1">
    <source>
        <dbReference type="EMBL" id="GAA5143325.1"/>
    </source>
</evidence>
<evidence type="ECO:0008006" key="3">
    <source>
        <dbReference type="Google" id="ProtNLM"/>
    </source>
</evidence>
<dbReference type="EMBL" id="BAABKG010000001">
    <property type="protein sequence ID" value="GAA5143325.1"/>
    <property type="molecule type" value="Genomic_DNA"/>
</dbReference>
<name>A0ABP9PDU7_9ACTN</name>
<gene>
    <name evidence="1" type="ORF">GCM10023340_08520</name>
</gene>
<organism evidence="1 2">
    <name type="scientific">Nocardioides marinquilinus</name>
    <dbReference type="NCBI Taxonomy" id="1210400"/>
    <lineage>
        <taxon>Bacteria</taxon>
        <taxon>Bacillati</taxon>
        <taxon>Actinomycetota</taxon>
        <taxon>Actinomycetes</taxon>
        <taxon>Propionibacteriales</taxon>
        <taxon>Nocardioidaceae</taxon>
        <taxon>Nocardioides</taxon>
    </lineage>
</organism>
<accession>A0ABP9PDU7</accession>